<dbReference type="KEGG" id="nps:KRR39_23575"/>
<keyword evidence="1" id="KW-0255">Endonuclease</keyword>
<protein>
    <submittedName>
        <fullName evidence="1">Endonuclease domain-containing protein</fullName>
    </submittedName>
</protein>
<sequence length="309" mass="34310">MTSRLARLLSQQDGVATLPQLVAAGVTAHGVRAHVDARRWTRYGDRCVVTHNSVPTRAQWRWIAVLDHRGPAALAGFSALEVRGFTFFGEEPRLIHVVVPRGARYHRFPGVKVHESRRFAPADVVVAPGVPRLPAARSAVDAGAWQPFPRYACGVLAAVVQQRLCSARDLDAALQSVGRVRHKQAMRLAVDDIAGGAEALGEIDVAAMCRRFDLRPPQRQRVRPDRTGRRRYLDCEWELADGRIVVLEVDGSHHARVEHWEADLSRERGIVASGRTVLRCTATEARYHQRRLAADLVAVGVPSLRVVRR</sequence>
<keyword evidence="1" id="KW-0378">Hydrolase</keyword>
<gene>
    <name evidence="1" type="ORF">KRR39_23575</name>
</gene>
<organism evidence="1 2">
    <name type="scientific">Nocardioides panacis</name>
    <dbReference type="NCBI Taxonomy" id="2849501"/>
    <lineage>
        <taxon>Bacteria</taxon>
        <taxon>Bacillati</taxon>
        <taxon>Actinomycetota</taxon>
        <taxon>Actinomycetes</taxon>
        <taxon>Propionibacteriales</taxon>
        <taxon>Nocardioidaceae</taxon>
        <taxon>Nocardioides</taxon>
    </lineage>
</organism>
<proteinExistence type="predicted"/>
<dbReference type="EMBL" id="CP077062">
    <property type="protein sequence ID" value="QWZ08256.1"/>
    <property type="molecule type" value="Genomic_DNA"/>
</dbReference>
<name>A0A975Y098_9ACTN</name>
<dbReference type="AlphaFoldDB" id="A0A975Y098"/>
<accession>A0A975Y098</accession>
<keyword evidence="2" id="KW-1185">Reference proteome</keyword>
<dbReference type="GO" id="GO:0004519">
    <property type="term" value="F:endonuclease activity"/>
    <property type="evidence" value="ECO:0007669"/>
    <property type="project" value="UniProtKB-KW"/>
</dbReference>
<reference evidence="1" key="1">
    <citation type="submission" date="2021-06" db="EMBL/GenBank/DDBJ databases">
        <title>Complete genome sequence of Nocardioides sp. G188.</title>
        <authorList>
            <person name="Im W.-T."/>
        </authorList>
    </citation>
    <scope>NUCLEOTIDE SEQUENCE</scope>
    <source>
        <strain evidence="1">G188</strain>
    </source>
</reference>
<evidence type="ECO:0000313" key="1">
    <source>
        <dbReference type="EMBL" id="QWZ08256.1"/>
    </source>
</evidence>
<dbReference type="RefSeq" id="WP_216939765.1">
    <property type="nucleotide sequence ID" value="NZ_CP077062.1"/>
</dbReference>
<evidence type="ECO:0000313" key="2">
    <source>
        <dbReference type="Proteomes" id="UP000683575"/>
    </source>
</evidence>
<keyword evidence="1" id="KW-0540">Nuclease</keyword>
<dbReference type="Proteomes" id="UP000683575">
    <property type="component" value="Chromosome"/>
</dbReference>